<evidence type="ECO:0000313" key="4">
    <source>
        <dbReference type="EMBL" id="SHJ55367.1"/>
    </source>
</evidence>
<comment type="caution">
    <text evidence="4">The sequence shown here is derived from an EMBL/GenBank/DDBJ whole genome shotgun (WGS) entry which is preliminary data.</text>
</comment>
<dbReference type="Proteomes" id="UP000184001">
    <property type="component" value="Unassembled WGS sequence"/>
</dbReference>
<evidence type="ECO:0000256" key="1">
    <source>
        <dbReference type="ARBA" id="ARBA00022737"/>
    </source>
</evidence>
<accession>A0A8G2CBF5</accession>
<feature type="domain" description="Teneurin-like YD-shell" evidence="3">
    <location>
        <begin position="40"/>
        <end position="332"/>
    </location>
</feature>
<dbReference type="Gene3D" id="2.180.10.10">
    <property type="entry name" value="RHS repeat-associated core"/>
    <property type="match status" value="1"/>
</dbReference>
<dbReference type="AlphaFoldDB" id="A0A8G2CBF5"/>
<gene>
    <name evidence="4" type="ORF">SAMN05660830_02701</name>
</gene>
<proteinExistence type="predicted"/>
<evidence type="ECO:0000259" key="3">
    <source>
        <dbReference type="Pfam" id="PF25023"/>
    </source>
</evidence>
<feature type="compositionally biased region" description="Polar residues" evidence="2">
    <location>
        <begin position="432"/>
        <end position="443"/>
    </location>
</feature>
<evidence type="ECO:0000313" key="5">
    <source>
        <dbReference type="Proteomes" id="UP000184001"/>
    </source>
</evidence>
<dbReference type="InterPro" id="IPR022385">
    <property type="entry name" value="Rhs_assc_core"/>
</dbReference>
<dbReference type="Pfam" id="PF25023">
    <property type="entry name" value="TEN_YD-shell"/>
    <property type="match status" value="1"/>
</dbReference>
<keyword evidence="1" id="KW-0677">Repeat</keyword>
<dbReference type="EMBL" id="FQZR01000007">
    <property type="protein sequence ID" value="SHJ55367.1"/>
    <property type="molecule type" value="Genomic_DNA"/>
</dbReference>
<dbReference type="InterPro" id="IPR056823">
    <property type="entry name" value="TEN-like_YD-shell"/>
</dbReference>
<dbReference type="RefSeq" id="WP_019999592.1">
    <property type="nucleotide sequence ID" value="NZ_CP192219.1"/>
</dbReference>
<protein>
    <submittedName>
        <fullName evidence="4">RHS repeat-associated core domain-containing protein</fullName>
    </submittedName>
</protein>
<feature type="region of interest" description="Disordered" evidence="2">
    <location>
        <begin position="1"/>
        <end position="45"/>
    </location>
</feature>
<dbReference type="PANTHER" id="PTHR32305">
    <property type="match status" value="1"/>
</dbReference>
<feature type="region of interest" description="Disordered" evidence="2">
    <location>
        <begin position="412"/>
        <end position="443"/>
    </location>
</feature>
<reference evidence="4 5" key="1">
    <citation type="submission" date="2016-11" db="EMBL/GenBank/DDBJ databases">
        <authorList>
            <person name="Varghese N."/>
            <person name="Submissions S."/>
        </authorList>
    </citation>
    <scope>NUCLEOTIDE SEQUENCE [LARGE SCALE GENOMIC DNA]</scope>
    <source>
        <strain evidence="4 5">DSM 17919</strain>
    </source>
</reference>
<organism evidence="4 5">
    <name type="scientific">Halodesulfovibrio aestuarii</name>
    <dbReference type="NCBI Taxonomy" id="126333"/>
    <lineage>
        <taxon>Bacteria</taxon>
        <taxon>Pseudomonadati</taxon>
        <taxon>Thermodesulfobacteriota</taxon>
        <taxon>Desulfovibrionia</taxon>
        <taxon>Desulfovibrionales</taxon>
        <taxon>Desulfovibrionaceae</taxon>
        <taxon>Halodesulfovibrio</taxon>
    </lineage>
</organism>
<evidence type="ECO:0000256" key="2">
    <source>
        <dbReference type="SAM" id="MobiDB-lite"/>
    </source>
</evidence>
<dbReference type="NCBIfam" id="TIGR03696">
    <property type="entry name" value="Rhs_assc_core"/>
    <property type="match status" value="1"/>
</dbReference>
<name>A0A8G2CBF5_9BACT</name>
<sequence>MHNPHQAMSTEEFMKNEVFRQPTTSSRKRGIAQAGADDRMDMTPDNAPKYQQTEFTTEKGTVFGVMELFRNDEGQIIQCTTIIGHKKNITEYAYDNKGRLAAVKTNGVLTEQYRYGSRGERLQELNGTRYVYNYSSQLEQMRSPNGSKTFVYDEKGRVVQKRGRTGRTTYSYNKYGLLEQVCLPDGRCITYTYDPLGRRASKLVNKKVTEKYCWKDMLCLQAACTGKDDDHVVFNYAESGRNVLQPVSLSCNGKKYFLAYNYVGTLLAIADESGSIVHIEETDSFGRRISRHKLANIAMLSFGGGQLDEDTGLVHFLFRDYDPATGFFIQKDPLGLRGGDVDVYAYCLDDPVNLVDLLGLMGSWKDVPPEEKDDLRRRTRRWGDVMKWHKDIPHKFQTPFEFFLDIIFDDDEESSRDKKNGKENDEEESSNRGDISTLFNVTD</sequence>
<dbReference type="PANTHER" id="PTHR32305:SF15">
    <property type="entry name" value="PROTEIN RHSA-RELATED"/>
    <property type="match status" value="1"/>
</dbReference>
<dbReference type="InterPro" id="IPR050708">
    <property type="entry name" value="T6SS_VgrG/RHS"/>
</dbReference>